<proteinExistence type="predicted"/>
<dbReference type="SUPFAM" id="SSF50249">
    <property type="entry name" value="Nucleic acid-binding proteins"/>
    <property type="match status" value="1"/>
</dbReference>
<evidence type="ECO:0000313" key="5">
    <source>
        <dbReference type="Proteomes" id="UP000502677"/>
    </source>
</evidence>
<sequence>MSKATTVFEGFAAEPKTRVSQQGKRLLDISVAHTPRRFNKQTNEWEDELDRDGEKITTWAQATFFDEMATHLASVVSKGTEVRIEGEPRLSAYIDNSGKPRPSLELRFARLTLVPRPPRQDGPGTSSGAPEGQSAWGQPAGAQNSFDDEQPF</sequence>
<dbReference type="AlphaFoldDB" id="A0A6G7XGY9"/>
<evidence type="ECO:0000256" key="1">
    <source>
        <dbReference type="ARBA" id="ARBA00023125"/>
    </source>
</evidence>
<protein>
    <submittedName>
        <fullName evidence="4">Single-stranded DNA-binding protein</fullName>
    </submittedName>
</protein>
<dbReference type="GO" id="GO:0003697">
    <property type="term" value="F:single-stranded DNA binding"/>
    <property type="evidence" value="ECO:0007669"/>
    <property type="project" value="InterPro"/>
</dbReference>
<dbReference type="KEGG" id="lvi:G7068_11905"/>
<organism evidence="4 5">
    <name type="scientific">Leucobacter viscericola</name>
    <dbReference type="NCBI Taxonomy" id="2714935"/>
    <lineage>
        <taxon>Bacteria</taxon>
        <taxon>Bacillati</taxon>
        <taxon>Actinomycetota</taxon>
        <taxon>Actinomycetes</taxon>
        <taxon>Micrococcales</taxon>
        <taxon>Microbacteriaceae</taxon>
        <taxon>Leucobacter</taxon>
    </lineage>
</organism>
<dbReference type="Proteomes" id="UP000502677">
    <property type="component" value="Chromosome"/>
</dbReference>
<feature type="region of interest" description="Disordered" evidence="3">
    <location>
        <begin position="113"/>
        <end position="152"/>
    </location>
</feature>
<dbReference type="Pfam" id="PF00436">
    <property type="entry name" value="SSB"/>
    <property type="match status" value="1"/>
</dbReference>
<dbReference type="Gene3D" id="2.40.50.140">
    <property type="entry name" value="Nucleic acid-binding proteins"/>
    <property type="match status" value="1"/>
</dbReference>
<keyword evidence="1 2" id="KW-0238">DNA-binding</keyword>
<keyword evidence="5" id="KW-1185">Reference proteome</keyword>
<evidence type="ECO:0000256" key="2">
    <source>
        <dbReference type="PROSITE-ProRule" id="PRU00252"/>
    </source>
</evidence>
<gene>
    <name evidence="4" type="ORF">G7068_11905</name>
</gene>
<dbReference type="InterPro" id="IPR000424">
    <property type="entry name" value="Primosome_PriB/ssb"/>
</dbReference>
<dbReference type="PROSITE" id="PS50935">
    <property type="entry name" value="SSB"/>
    <property type="match status" value="1"/>
</dbReference>
<evidence type="ECO:0000313" key="4">
    <source>
        <dbReference type="EMBL" id="QIK63813.1"/>
    </source>
</evidence>
<dbReference type="EMBL" id="CP049863">
    <property type="protein sequence ID" value="QIK63813.1"/>
    <property type="molecule type" value="Genomic_DNA"/>
</dbReference>
<dbReference type="RefSeq" id="WP_166292155.1">
    <property type="nucleotide sequence ID" value="NZ_CP049863.1"/>
</dbReference>
<name>A0A6G7XGY9_9MICO</name>
<dbReference type="CDD" id="cd04496">
    <property type="entry name" value="SSB_OBF"/>
    <property type="match status" value="1"/>
</dbReference>
<dbReference type="InterPro" id="IPR012340">
    <property type="entry name" value="NA-bd_OB-fold"/>
</dbReference>
<reference evidence="4 5" key="1">
    <citation type="submission" date="2020-03" db="EMBL/GenBank/DDBJ databases">
        <title>Leucobacter sp. nov., isolated from beetles.</title>
        <authorList>
            <person name="Hyun D.-W."/>
            <person name="Bae J.-W."/>
        </authorList>
    </citation>
    <scope>NUCLEOTIDE SEQUENCE [LARGE SCALE GENOMIC DNA]</scope>
    <source>
        <strain evidence="4 5">HDW9C</strain>
    </source>
</reference>
<accession>A0A6G7XGY9</accession>
<evidence type="ECO:0000256" key="3">
    <source>
        <dbReference type="SAM" id="MobiDB-lite"/>
    </source>
</evidence>